<evidence type="ECO:0000313" key="2">
    <source>
        <dbReference type="EMBL" id="QKM71642.1"/>
    </source>
</evidence>
<feature type="transmembrane region" description="Helical" evidence="1">
    <location>
        <begin position="28"/>
        <end position="52"/>
    </location>
</feature>
<dbReference type="EMBL" id="CP029159">
    <property type="protein sequence ID" value="QKM71642.1"/>
    <property type="molecule type" value="Genomic_DNA"/>
</dbReference>
<gene>
    <name evidence="2" type="ORF">STSU_015935</name>
</gene>
<feature type="transmembrane region" description="Helical" evidence="1">
    <location>
        <begin position="305"/>
        <end position="324"/>
    </location>
</feature>
<keyword evidence="1" id="KW-0812">Transmembrane</keyword>
<dbReference type="Proteomes" id="UP000005940">
    <property type="component" value="Chromosome"/>
</dbReference>
<name>A0A7G3UTW3_STRT9</name>
<evidence type="ECO:0008006" key="4">
    <source>
        <dbReference type="Google" id="ProtNLM"/>
    </source>
</evidence>
<keyword evidence="1" id="KW-1133">Transmembrane helix</keyword>
<sequence>MKRLRERVAALESAQQTAVRPGHHRVRAFFSALLIVVGCVLAPLSVVAAWAAQEVGNTDRYVATVAPIAANGDVQNAVANRVTDAVMQHIDLNTLLEGVAPADRPRLTAALGKLGGALENALKSFVHDKAKQVVASDRFQTFWTDANRKIHSSVDKALTGSGGGAVKLTDNAVQIDLAPVIDQVKERLVADGLTAAGKIPEVHTQFTIVKSDDIGKLKTGFRLLQLAGFWLPVLAILLVAAGVLLALRRRRALVAAALGVAFATLVLGLGLTVFRAVYLDALPPSASQPAAGAVYDALVRLMRTTIRMVVVLGIVVALAAWLTGPGRRAALVRQLWHSGIRSVRSTADHYGMRTGPVGPWIHRYRRWIVWALVAVALVVYLVWSYPTAWVVVGIALALLLAFAIVDFLDEDPAADITRTGASE</sequence>
<feature type="transmembrane region" description="Helical" evidence="1">
    <location>
        <begin position="367"/>
        <end position="383"/>
    </location>
</feature>
<evidence type="ECO:0000313" key="3">
    <source>
        <dbReference type="Proteomes" id="UP000005940"/>
    </source>
</evidence>
<keyword evidence="1" id="KW-0472">Membrane</keyword>
<organism evidence="2 3">
    <name type="scientific">Streptomyces tsukubensis (strain DSM 42081 / NBRC 108919 / NRRL 18488 / 9993)</name>
    <dbReference type="NCBI Taxonomy" id="1114943"/>
    <lineage>
        <taxon>Bacteria</taxon>
        <taxon>Bacillati</taxon>
        <taxon>Actinomycetota</taxon>
        <taxon>Actinomycetes</taxon>
        <taxon>Kitasatosporales</taxon>
        <taxon>Streptomycetaceae</taxon>
        <taxon>Streptomyces</taxon>
    </lineage>
</organism>
<protein>
    <recommendedName>
        <fullName evidence="4">Integral membrane protein</fullName>
    </recommendedName>
</protein>
<accession>A0A7G3UTW3</accession>
<feature type="transmembrane region" description="Helical" evidence="1">
    <location>
        <begin position="254"/>
        <end position="278"/>
    </location>
</feature>
<feature type="transmembrane region" description="Helical" evidence="1">
    <location>
        <begin position="227"/>
        <end position="247"/>
    </location>
</feature>
<dbReference type="AlphaFoldDB" id="A0A7G3UTW3"/>
<proteinExistence type="predicted"/>
<keyword evidence="3" id="KW-1185">Reference proteome</keyword>
<feature type="transmembrane region" description="Helical" evidence="1">
    <location>
        <begin position="389"/>
        <end position="408"/>
    </location>
</feature>
<reference evidence="2 3" key="1">
    <citation type="journal article" date="2012" name="J. Bacteriol.">
        <title>Draft genome of Streptomyces tsukubaensis NRRL 18488, the producer of the clinically important immunosuppressant tacrolimus (FK506).</title>
        <authorList>
            <person name="Barreiro C."/>
            <person name="Prieto C."/>
            <person name="Sola-Landa A."/>
            <person name="Solera E."/>
            <person name="Martinez-Castro M."/>
            <person name="Perez-Redondo R."/>
            <person name="Garcia-Estrada C."/>
            <person name="Aparicio J.F."/>
            <person name="Fernandez-Martinez L.T."/>
            <person name="Santos-Aberturas J."/>
            <person name="Salehi-Najafabadi Z."/>
            <person name="Rodriguez-Garcia A."/>
            <person name="Tauch A."/>
            <person name="Martin J.F."/>
        </authorList>
    </citation>
    <scope>NUCLEOTIDE SEQUENCE [LARGE SCALE GENOMIC DNA]</scope>
    <source>
        <strain evidence="3">DSM 42081 / NBRC 108919 / NRRL 18488 / 9993</strain>
    </source>
</reference>
<evidence type="ECO:0000256" key="1">
    <source>
        <dbReference type="SAM" id="Phobius"/>
    </source>
</evidence>